<dbReference type="AlphaFoldDB" id="D2VN82"/>
<evidence type="ECO:0000313" key="3">
    <source>
        <dbReference type="Proteomes" id="UP000006671"/>
    </source>
</evidence>
<keyword evidence="1" id="KW-0175">Coiled coil</keyword>
<name>D2VN82_NAEGR</name>
<reference evidence="2 3" key="1">
    <citation type="journal article" date="2010" name="Cell">
        <title>The genome of Naegleria gruberi illuminates early eukaryotic versatility.</title>
        <authorList>
            <person name="Fritz-Laylin L.K."/>
            <person name="Prochnik S.E."/>
            <person name="Ginger M.L."/>
            <person name="Dacks J.B."/>
            <person name="Carpenter M.L."/>
            <person name="Field M.C."/>
            <person name="Kuo A."/>
            <person name="Paredez A."/>
            <person name="Chapman J."/>
            <person name="Pham J."/>
            <person name="Shu S."/>
            <person name="Neupane R."/>
            <person name="Cipriano M."/>
            <person name="Mancuso J."/>
            <person name="Tu H."/>
            <person name="Salamov A."/>
            <person name="Lindquist E."/>
            <person name="Shapiro H."/>
            <person name="Lucas S."/>
            <person name="Grigoriev I.V."/>
            <person name="Cande W.Z."/>
            <person name="Fulton C."/>
            <person name="Rokhsar D.S."/>
            <person name="Dawson S.C."/>
        </authorList>
    </citation>
    <scope>NUCLEOTIDE SEQUENCE [LARGE SCALE GENOMIC DNA]</scope>
    <source>
        <strain evidence="2 3">NEG-M</strain>
    </source>
</reference>
<dbReference type="InParanoid" id="D2VN82"/>
<evidence type="ECO:0000313" key="2">
    <source>
        <dbReference type="EMBL" id="EFC41698.1"/>
    </source>
</evidence>
<dbReference type="Proteomes" id="UP000006671">
    <property type="component" value="Unassembled WGS sequence"/>
</dbReference>
<dbReference type="OrthoDB" id="10541164at2759"/>
<dbReference type="GeneID" id="8851241"/>
<protein>
    <submittedName>
        <fullName evidence="2">Predicted protein</fullName>
    </submittedName>
</protein>
<feature type="coiled-coil region" evidence="1">
    <location>
        <begin position="7"/>
        <end position="76"/>
    </location>
</feature>
<gene>
    <name evidence="2" type="ORF">NAEGRDRAFT_70403</name>
</gene>
<evidence type="ECO:0000256" key="1">
    <source>
        <dbReference type="SAM" id="Coils"/>
    </source>
</evidence>
<organism evidence="3">
    <name type="scientific">Naegleria gruberi</name>
    <name type="common">Amoeba</name>
    <dbReference type="NCBI Taxonomy" id="5762"/>
    <lineage>
        <taxon>Eukaryota</taxon>
        <taxon>Discoba</taxon>
        <taxon>Heterolobosea</taxon>
        <taxon>Tetramitia</taxon>
        <taxon>Eutetramitia</taxon>
        <taxon>Vahlkampfiidae</taxon>
        <taxon>Naegleria</taxon>
    </lineage>
</organism>
<dbReference type="RefSeq" id="XP_002674442.1">
    <property type="nucleotide sequence ID" value="XM_002674396.1"/>
</dbReference>
<sequence>MSAQPTVEQLLALIQQEREKTKVMENEKTRLRNVLTDEKKKQEHLQQACSKVSIQKDQAQKELDKVKSNKLSLSEKESAYVDQIEIALADVQYGDMSLGDLNRLASIYLNELTRVNSMISKLTNNNINL</sequence>
<accession>D2VN82</accession>
<keyword evidence="3" id="KW-1185">Reference proteome</keyword>
<dbReference type="KEGG" id="ngr:NAEGRDRAFT_70403"/>
<dbReference type="EMBL" id="GG738884">
    <property type="protein sequence ID" value="EFC41698.1"/>
    <property type="molecule type" value="Genomic_DNA"/>
</dbReference>
<dbReference type="VEuPathDB" id="AmoebaDB:NAEGRDRAFT_70403"/>
<proteinExistence type="predicted"/>